<keyword evidence="2" id="KW-1185">Reference proteome</keyword>
<evidence type="ECO:0000313" key="1">
    <source>
        <dbReference type="EMBL" id="SDF64307.1"/>
    </source>
</evidence>
<name>A0A1G7MRG8_9BACT</name>
<organism evidence="1 2">
    <name type="scientific">Desulfovibrio legallii</name>
    <dbReference type="NCBI Taxonomy" id="571438"/>
    <lineage>
        <taxon>Bacteria</taxon>
        <taxon>Pseudomonadati</taxon>
        <taxon>Thermodesulfobacteriota</taxon>
        <taxon>Desulfovibrionia</taxon>
        <taxon>Desulfovibrionales</taxon>
        <taxon>Desulfovibrionaceae</taxon>
        <taxon>Desulfovibrio</taxon>
    </lineage>
</organism>
<gene>
    <name evidence="1" type="ORF">SAMN05192586_109102</name>
</gene>
<evidence type="ECO:0000313" key="2">
    <source>
        <dbReference type="Proteomes" id="UP000199355"/>
    </source>
</evidence>
<dbReference type="Proteomes" id="UP000199355">
    <property type="component" value="Unassembled WGS sequence"/>
</dbReference>
<dbReference type="EMBL" id="FNBX01000009">
    <property type="protein sequence ID" value="SDF64307.1"/>
    <property type="molecule type" value="Genomic_DNA"/>
</dbReference>
<sequence length="153" mass="17302">MSMNHLAFRPRLPFSVGARSVYAPFRFQSQLLFFVPGEISFRPALPKTVFLKSRWGVMLPLAASVNRFFRNPQNFFCLGLRRSGSLRRKANVVRRPHSVKHFLLFSAKSRHVRAGRGPEHFIFEMLRLRAAPSALPRGSGEALLAPGAPYAQP</sequence>
<accession>A0A1G7MRG8</accession>
<reference evidence="2" key="1">
    <citation type="submission" date="2016-10" db="EMBL/GenBank/DDBJ databases">
        <authorList>
            <person name="Varghese N."/>
            <person name="Submissions S."/>
        </authorList>
    </citation>
    <scope>NUCLEOTIDE SEQUENCE [LARGE SCALE GENOMIC DNA]</scope>
    <source>
        <strain evidence="2">KHC7</strain>
    </source>
</reference>
<protein>
    <submittedName>
        <fullName evidence="1">Uncharacterized protein</fullName>
    </submittedName>
</protein>
<proteinExistence type="predicted"/>
<dbReference type="AlphaFoldDB" id="A0A1G7MRG8"/>